<accession>A0A0F9FR57</accession>
<proteinExistence type="predicted"/>
<dbReference type="EMBL" id="LAZR01031505">
    <property type="protein sequence ID" value="KKL53562.1"/>
    <property type="molecule type" value="Genomic_DNA"/>
</dbReference>
<evidence type="ECO:0000313" key="1">
    <source>
        <dbReference type="EMBL" id="KKL53562.1"/>
    </source>
</evidence>
<protein>
    <submittedName>
        <fullName evidence="1">Uncharacterized protein</fullName>
    </submittedName>
</protein>
<dbReference type="AlphaFoldDB" id="A0A0F9FR57"/>
<organism evidence="1">
    <name type="scientific">marine sediment metagenome</name>
    <dbReference type="NCBI Taxonomy" id="412755"/>
    <lineage>
        <taxon>unclassified sequences</taxon>
        <taxon>metagenomes</taxon>
        <taxon>ecological metagenomes</taxon>
    </lineage>
</organism>
<reference evidence="1" key="1">
    <citation type="journal article" date="2015" name="Nature">
        <title>Complex archaea that bridge the gap between prokaryotes and eukaryotes.</title>
        <authorList>
            <person name="Spang A."/>
            <person name="Saw J.H."/>
            <person name="Jorgensen S.L."/>
            <person name="Zaremba-Niedzwiedzka K."/>
            <person name="Martijn J."/>
            <person name="Lind A.E."/>
            <person name="van Eijk R."/>
            <person name="Schleper C."/>
            <person name="Guy L."/>
            <person name="Ettema T.J."/>
        </authorList>
    </citation>
    <scope>NUCLEOTIDE SEQUENCE</scope>
</reference>
<comment type="caution">
    <text evidence="1">The sequence shown here is derived from an EMBL/GenBank/DDBJ whole genome shotgun (WGS) entry which is preliminary data.</text>
</comment>
<sequence>MICLRCGYCCKHLWVIIVDNPHKNPSENNLIEHSGGGIACKHLRGTKPGDYKCNIHDKSWYDETPCFQHTQIEKHTNIECRMGRHILNKLSKGE</sequence>
<gene>
    <name evidence="1" type="ORF">LCGC14_2274220</name>
</gene>
<name>A0A0F9FR57_9ZZZZ</name>